<sequence length="109" mass="12337">MTISLHMLIIILLCGLVTWLTRVIPFILITKIQLSEKVVKWLSFIPITLFTALIIDGVIEQHDNGLGYTLNFPFIITMVPTILIAVITRSLTFTIIGGILIMALLRWLF</sequence>
<keyword evidence="1" id="KW-0472">Membrane</keyword>
<dbReference type="Pfam" id="PF05437">
    <property type="entry name" value="AzlD"/>
    <property type="match status" value="1"/>
</dbReference>
<evidence type="ECO:0000313" key="5">
    <source>
        <dbReference type="Proteomes" id="UP000321057"/>
    </source>
</evidence>
<dbReference type="RefSeq" id="WP_042737800.1">
    <property type="nucleotide sequence ID" value="NZ_BKAX01000006.1"/>
</dbReference>
<reference evidence="3 4" key="1">
    <citation type="submission" date="2018-06" db="EMBL/GenBank/DDBJ databases">
        <authorList>
            <consortium name="Pathogen Informatics"/>
            <person name="Doyle S."/>
        </authorList>
    </citation>
    <scope>NUCLEOTIDE SEQUENCE [LARGE SCALE GENOMIC DNA]</scope>
    <source>
        <strain evidence="3 4">NCTC12195</strain>
    </source>
</reference>
<feature type="transmembrane region" description="Helical" evidence="1">
    <location>
        <begin position="6"/>
        <end position="29"/>
    </location>
</feature>
<dbReference type="Proteomes" id="UP000255277">
    <property type="component" value="Unassembled WGS sequence"/>
</dbReference>
<reference evidence="2 5" key="2">
    <citation type="submission" date="2019-07" db="EMBL/GenBank/DDBJ databases">
        <title>Whole genome shotgun sequence of Staphylococcus gallinarum NBRC 109767.</title>
        <authorList>
            <person name="Hosoyama A."/>
            <person name="Uohara A."/>
            <person name="Ohji S."/>
            <person name="Ichikawa N."/>
        </authorList>
    </citation>
    <scope>NUCLEOTIDE SEQUENCE [LARGE SCALE GENOMIC DNA]</scope>
    <source>
        <strain evidence="2 5">NBRC 109767</strain>
    </source>
</reference>
<accession>A0A0D0RRZ9</accession>
<gene>
    <name evidence="3" type="ORF">NCTC12195_00369</name>
    <name evidence="2" type="ORF">SGA02_21150</name>
</gene>
<dbReference type="InterPro" id="IPR008407">
    <property type="entry name" value="Brnchd-chn_aa_trnsp_AzlD"/>
</dbReference>
<dbReference type="AlphaFoldDB" id="A0A0D0RRZ9"/>
<dbReference type="GeneID" id="93843806"/>
<dbReference type="OrthoDB" id="7870017at2"/>
<dbReference type="STRING" id="1293.SH09_01280"/>
<feature type="transmembrane region" description="Helical" evidence="1">
    <location>
        <begin position="65"/>
        <end position="84"/>
    </location>
</feature>
<protein>
    <submittedName>
        <fullName evidence="3">Branched-chain amino acid transport family protein</fullName>
    </submittedName>
    <submittedName>
        <fullName evidence="2">Branched-chain amino acid transporter</fullName>
    </submittedName>
</protein>
<keyword evidence="1" id="KW-0812">Transmembrane</keyword>
<evidence type="ECO:0000313" key="3">
    <source>
        <dbReference type="EMBL" id="SUM30965.1"/>
    </source>
</evidence>
<dbReference type="EMBL" id="UHDK01000001">
    <property type="protein sequence ID" value="SUM30965.1"/>
    <property type="molecule type" value="Genomic_DNA"/>
</dbReference>
<feature type="transmembrane region" description="Helical" evidence="1">
    <location>
        <begin position="41"/>
        <end position="59"/>
    </location>
</feature>
<name>A0A0D0RRZ9_STAGA</name>
<dbReference type="EMBL" id="BKAX01000006">
    <property type="protein sequence ID" value="GEQ06287.1"/>
    <property type="molecule type" value="Genomic_DNA"/>
</dbReference>
<evidence type="ECO:0000256" key="1">
    <source>
        <dbReference type="SAM" id="Phobius"/>
    </source>
</evidence>
<evidence type="ECO:0000313" key="4">
    <source>
        <dbReference type="Proteomes" id="UP000255277"/>
    </source>
</evidence>
<organism evidence="3 4">
    <name type="scientific">Staphylococcus gallinarum</name>
    <dbReference type="NCBI Taxonomy" id="1293"/>
    <lineage>
        <taxon>Bacteria</taxon>
        <taxon>Bacillati</taxon>
        <taxon>Bacillota</taxon>
        <taxon>Bacilli</taxon>
        <taxon>Bacillales</taxon>
        <taxon>Staphylococcaceae</taxon>
        <taxon>Staphylococcus</taxon>
    </lineage>
</organism>
<proteinExistence type="predicted"/>
<feature type="transmembrane region" description="Helical" evidence="1">
    <location>
        <begin position="91"/>
        <end position="108"/>
    </location>
</feature>
<dbReference type="Proteomes" id="UP000321057">
    <property type="component" value="Unassembled WGS sequence"/>
</dbReference>
<evidence type="ECO:0000313" key="2">
    <source>
        <dbReference type="EMBL" id="GEQ06287.1"/>
    </source>
</evidence>
<keyword evidence="1" id="KW-1133">Transmembrane helix</keyword>
<keyword evidence="5" id="KW-1185">Reference proteome</keyword>